<dbReference type="EMBL" id="JBGOOL010000095">
    <property type="protein sequence ID" value="MEZ8055715.1"/>
    <property type="molecule type" value="Genomic_DNA"/>
</dbReference>
<protein>
    <submittedName>
        <fullName evidence="2">Cthe_2314 family HEPN domain-containing protein</fullName>
    </submittedName>
</protein>
<evidence type="ECO:0000313" key="2">
    <source>
        <dbReference type="EMBL" id="MEZ8055715.1"/>
    </source>
</evidence>
<dbReference type="InterPro" id="IPR041394">
    <property type="entry name" value="HEPN_Cthe2314"/>
</dbReference>
<evidence type="ECO:0000313" key="3">
    <source>
        <dbReference type="Proteomes" id="UP001569175"/>
    </source>
</evidence>
<feature type="domain" description="Cthe-2314-like HEPN" evidence="1">
    <location>
        <begin position="57"/>
        <end position="153"/>
    </location>
</feature>
<dbReference type="Pfam" id="PF18730">
    <property type="entry name" value="HEPN_Cthe2314"/>
    <property type="match status" value="1"/>
</dbReference>
<dbReference type="Proteomes" id="UP001569175">
    <property type="component" value="Unassembled WGS sequence"/>
</dbReference>
<proteinExistence type="predicted"/>
<gene>
    <name evidence="2" type="ORF">ACED57_21630</name>
</gene>
<comment type="caution">
    <text evidence="2">The sequence shown here is derived from an EMBL/GenBank/DDBJ whole genome shotgun (WGS) entry which is preliminary data.</text>
</comment>
<name>A0ABV4KWG6_9VIBR</name>
<accession>A0ABV4KWG6</accession>
<keyword evidence="3" id="KW-1185">Reference proteome</keyword>
<evidence type="ECO:0000259" key="1">
    <source>
        <dbReference type="Pfam" id="PF18730"/>
    </source>
</evidence>
<organism evidence="2 3">
    <name type="scientific">Vibrio atlanticus</name>
    <dbReference type="NCBI Taxonomy" id="693153"/>
    <lineage>
        <taxon>Bacteria</taxon>
        <taxon>Pseudomonadati</taxon>
        <taxon>Pseudomonadota</taxon>
        <taxon>Gammaproteobacteria</taxon>
        <taxon>Vibrionales</taxon>
        <taxon>Vibrionaceae</taxon>
        <taxon>Vibrio</taxon>
    </lineage>
</organism>
<sequence length="221" mass="25794">MKHKIYESFGRDLFTHKKGSDRTALEQYHVDCWKTCRSIETAIKKLKISEQCLRHSYKFCPNEHEIAEYIEFHIENYLIRSRTIYDRVLIFTNFLCDIQMAKDSVNHQAIVTNGKVIRADLVSLLKSVNKACSSYRLERNGVIHHDKYHDEELEWVDTARKAKRILGEDLTKIGLSDEIVLEKTAAVIFEHLVEFEKNTESVVAAVELFLDKALETYEHTS</sequence>
<dbReference type="RefSeq" id="WP_371708478.1">
    <property type="nucleotide sequence ID" value="NZ_JBGOOL010000095.1"/>
</dbReference>
<reference evidence="2 3" key="1">
    <citation type="submission" date="2024-06" db="EMBL/GenBank/DDBJ databases">
        <authorList>
            <person name="Steensen K."/>
            <person name="Seneca J."/>
            <person name="Bartlau N."/>
            <person name="Yu A.X."/>
            <person name="Polz M.F."/>
        </authorList>
    </citation>
    <scope>NUCLEOTIDE SEQUENCE [LARGE SCALE GENOMIC DNA]</scope>
    <source>
        <strain evidence="2 3">1F9</strain>
    </source>
</reference>